<feature type="region of interest" description="Disordered" evidence="1">
    <location>
        <begin position="1"/>
        <end position="24"/>
    </location>
</feature>
<accession>A0A9N9GWA8</accession>
<dbReference type="Proteomes" id="UP000789375">
    <property type="component" value="Unassembled WGS sequence"/>
</dbReference>
<evidence type="ECO:0000313" key="2">
    <source>
        <dbReference type="EMBL" id="CAG8639116.1"/>
    </source>
</evidence>
<keyword evidence="3" id="KW-1185">Reference proteome</keyword>
<proteinExistence type="predicted"/>
<dbReference type="EMBL" id="CAJVPP010003875">
    <property type="protein sequence ID" value="CAG8639116.1"/>
    <property type="molecule type" value="Genomic_DNA"/>
</dbReference>
<dbReference type="AlphaFoldDB" id="A0A9N9GWA8"/>
<evidence type="ECO:0000256" key="1">
    <source>
        <dbReference type="SAM" id="MobiDB-lite"/>
    </source>
</evidence>
<protein>
    <submittedName>
        <fullName evidence="2">9789_t:CDS:1</fullName>
    </submittedName>
</protein>
<organism evidence="2 3">
    <name type="scientific">Funneliformis mosseae</name>
    <name type="common">Endomycorrhizal fungus</name>
    <name type="synonym">Glomus mosseae</name>
    <dbReference type="NCBI Taxonomy" id="27381"/>
    <lineage>
        <taxon>Eukaryota</taxon>
        <taxon>Fungi</taxon>
        <taxon>Fungi incertae sedis</taxon>
        <taxon>Mucoromycota</taxon>
        <taxon>Glomeromycotina</taxon>
        <taxon>Glomeromycetes</taxon>
        <taxon>Glomerales</taxon>
        <taxon>Glomeraceae</taxon>
        <taxon>Funneliformis</taxon>
    </lineage>
</organism>
<sequence>MLDKYRGSEGSDNRPDRELARKWEKERSNKPIIINNGTVNNGTVNGGTINGGTVNDGIIVAGTSAIRMTILSESPTLKSSTIELPILDPVNNPFLEEDSVIISIDDIPSELSFEHGDSINDFFLQEANISRLFCNYQNKSLEIARTNGLFVESNVHEILSLSSILMLTRDSHSNIMINLFGTPLLDKIHEEFMPKQQIELDLNCESKFRKAIKMAMKNSRKDATNWLLGQLANEEILREDAGYTILDCLRTLPMSTIRNDHSEMTHITNYLDRIMRGFFDDPNQHIVQWPNTALEESKARKFEGRTKQPDFTVSVVHQLQTKAVLFVGEVSPPSQKNNVFKNCNDLIRIGIFMKDCLDSAIDKGADVKVIDYKVDFYIMDLIKGTYIMLHIGQMTFPASVKEMLSFVDEMDLLFIVREIFRESFNVLYTNLCHPSPPLAKASFKRVTLNSPKFRQLVSKTHNVNRSCPFWYGRF</sequence>
<name>A0A9N9GWA8_FUNMO</name>
<comment type="caution">
    <text evidence="2">The sequence shown here is derived from an EMBL/GenBank/DDBJ whole genome shotgun (WGS) entry which is preliminary data.</text>
</comment>
<evidence type="ECO:0000313" key="3">
    <source>
        <dbReference type="Proteomes" id="UP000789375"/>
    </source>
</evidence>
<reference evidence="2" key="1">
    <citation type="submission" date="2021-06" db="EMBL/GenBank/DDBJ databases">
        <authorList>
            <person name="Kallberg Y."/>
            <person name="Tangrot J."/>
            <person name="Rosling A."/>
        </authorList>
    </citation>
    <scope>NUCLEOTIDE SEQUENCE</scope>
    <source>
        <strain evidence="2">87-6 pot B 2015</strain>
    </source>
</reference>
<gene>
    <name evidence="2" type="ORF">FMOSSE_LOCUS10892</name>
</gene>